<dbReference type="AlphaFoldDB" id="A0A5A9GEK9"/>
<dbReference type="GO" id="GO:1990077">
    <property type="term" value="C:primosome complex"/>
    <property type="evidence" value="ECO:0007669"/>
    <property type="project" value="UniProtKB-KW"/>
</dbReference>
<evidence type="ECO:0000256" key="8">
    <source>
        <dbReference type="ARBA" id="ARBA00022833"/>
    </source>
</evidence>
<comment type="caution">
    <text evidence="11">The sequence shown here is derived from an EMBL/GenBank/DDBJ whole genome shotgun (WGS) entry which is preliminary data.</text>
</comment>
<keyword evidence="7" id="KW-0863">Zinc-finger</keyword>
<evidence type="ECO:0000256" key="3">
    <source>
        <dbReference type="ARBA" id="ARBA00022679"/>
    </source>
</evidence>
<keyword evidence="4" id="KW-0548">Nucleotidyltransferase</keyword>
<evidence type="ECO:0000256" key="7">
    <source>
        <dbReference type="ARBA" id="ARBA00022771"/>
    </source>
</evidence>
<dbReference type="OrthoDB" id="9811157at2"/>
<sequence>MMRDPAALERARSVPLSEVAAKRLRLVKAGREFKACCPFHDEKSPSFFINDRKGFFHCFGCGAHGDVIDLLRRLDGLDFAAAVEALSGERPALRRNTALDFERRMMAATEEYTAAAGRGWEPDEDERARMEHARAIWFNARPIAGTVAETYLRWRGIRLPLPPTLRFAPALWHATARREFPALVAAMQDGAGTITAVQRIYLTPDGRGKLDVKPRKKGKGPMRDGAVRLARPGRVLGLAEGIETALSARQIYSLPVWSANGAGRMHSVALPDCVEHVVVFADAGETGIAAAQRAADLFAGRGLLVDIEAPLEGDWNDALMGRGAVAA</sequence>
<protein>
    <recommendedName>
        <fullName evidence="10">Zinc finger CHC2-type domain-containing protein</fullName>
    </recommendedName>
</protein>
<dbReference type="Pfam" id="PF01807">
    <property type="entry name" value="Zn_ribbon_DnaG"/>
    <property type="match status" value="1"/>
</dbReference>
<dbReference type="PANTHER" id="PTHR30313">
    <property type="entry name" value="DNA PRIMASE"/>
    <property type="match status" value="1"/>
</dbReference>
<proteinExistence type="predicted"/>
<dbReference type="GO" id="GO:0005737">
    <property type="term" value="C:cytoplasm"/>
    <property type="evidence" value="ECO:0007669"/>
    <property type="project" value="TreeGrafter"/>
</dbReference>
<keyword evidence="1" id="KW-0240">DNA-directed RNA polymerase</keyword>
<dbReference type="GO" id="GO:0000428">
    <property type="term" value="C:DNA-directed RNA polymerase complex"/>
    <property type="evidence" value="ECO:0007669"/>
    <property type="project" value="UniProtKB-KW"/>
</dbReference>
<keyword evidence="8" id="KW-0862">Zinc</keyword>
<dbReference type="CDD" id="cd01029">
    <property type="entry name" value="TOPRIM_primases"/>
    <property type="match status" value="1"/>
</dbReference>
<evidence type="ECO:0000259" key="10">
    <source>
        <dbReference type="SMART" id="SM00400"/>
    </source>
</evidence>
<evidence type="ECO:0000256" key="6">
    <source>
        <dbReference type="ARBA" id="ARBA00022723"/>
    </source>
</evidence>
<dbReference type="InterPro" id="IPR055570">
    <property type="entry name" value="DUF7146"/>
</dbReference>
<dbReference type="Pfam" id="PF13362">
    <property type="entry name" value="Toprim_3"/>
    <property type="match status" value="1"/>
</dbReference>
<dbReference type="Proteomes" id="UP000324927">
    <property type="component" value="Unassembled WGS sequence"/>
</dbReference>
<dbReference type="EMBL" id="VTTN01000013">
    <property type="protein sequence ID" value="KAA0592968.1"/>
    <property type="molecule type" value="Genomic_DNA"/>
</dbReference>
<evidence type="ECO:0000256" key="9">
    <source>
        <dbReference type="ARBA" id="ARBA00023163"/>
    </source>
</evidence>
<keyword evidence="6" id="KW-0479">Metal-binding</keyword>
<keyword evidence="9" id="KW-0804">Transcription</keyword>
<dbReference type="InterPro" id="IPR002694">
    <property type="entry name" value="Znf_CHC2"/>
</dbReference>
<evidence type="ECO:0000256" key="5">
    <source>
        <dbReference type="ARBA" id="ARBA00022705"/>
    </source>
</evidence>
<dbReference type="GO" id="GO:0003677">
    <property type="term" value="F:DNA binding"/>
    <property type="evidence" value="ECO:0007669"/>
    <property type="project" value="InterPro"/>
</dbReference>
<gene>
    <name evidence="11" type="ORF">FZ942_25940</name>
</gene>
<evidence type="ECO:0000256" key="2">
    <source>
        <dbReference type="ARBA" id="ARBA00022515"/>
    </source>
</evidence>
<dbReference type="SUPFAM" id="SSF57783">
    <property type="entry name" value="Zinc beta-ribbon"/>
    <property type="match status" value="1"/>
</dbReference>
<evidence type="ECO:0000256" key="4">
    <source>
        <dbReference type="ARBA" id="ARBA00022695"/>
    </source>
</evidence>
<keyword evidence="12" id="KW-1185">Reference proteome</keyword>
<dbReference type="SMART" id="SM00400">
    <property type="entry name" value="ZnF_CHCC"/>
    <property type="match status" value="1"/>
</dbReference>
<dbReference type="InterPro" id="IPR034154">
    <property type="entry name" value="TOPRIM_DnaG/twinkle"/>
</dbReference>
<feature type="domain" description="Zinc finger CHC2-type" evidence="10">
    <location>
        <begin position="33"/>
        <end position="87"/>
    </location>
</feature>
<evidence type="ECO:0000256" key="1">
    <source>
        <dbReference type="ARBA" id="ARBA00022478"/>
    </source>
</evidence>
<dbReference type="Gene3D" id="3.40.1360.10">
    <property type="match status" value="1"/>
</dbReference>
<keyword evidence="5" id="KW-0235">DNA replication</keyword>
<organism evidence="11 12">
    <name type="scientific">Azospirillum lipoferum</name>
    <dbReference type="NCBI Taxonomy" id="193"/>
    <lineage>
        <taxon>Bacteria</taxon>
        <taxon>Pseudomonadati</taxon>
        <taxon>Pseudomonadota</taxon>
        <taxon>Alphaproteobacteria</taxon>
        <taxon>Rhodospirillales</taxon>
        <taxon>Azospirillaceae</taxon>
        <taxon>Azospirillum</taxon>
    </lineage>
</organism>
<dbReference type="InterPro" id="IPR050219">
    <property type="entry name" value="DnaG_primase"/>
</dbReference>
<dbReference type="InterPro" id="IPR006171">
    <property type="entry name" value="TOPRIM_dom"/>
</dbReference>
<evidence type="ECO:0000313" key="12">
    <source>
        <dbReference type="Proteomes" id="UP000324927"/>
    </source>
</evidence>
<dbReference type="InterPro" id="IPR036977">
    <property type="entry name" value="DNA_primase_Znf_CHC2"/>
</dbReference>
<dbReference type="GO" id="GO:0003899">
    <property type="term" value="F:DNA-directed RNA polymerase activity"/>
    <property type="evidence" value="ECO:0007669"/>
    <property type="project" value="InterPro"/>
</dbReference>
<dbReference type="GO" id="GO:0008270">
    <property type="term" value="F:zinc ion binding"/>
    <property type="evidence" value="ECO:0007669"/>
    <property type="project" value="UniProtKB-KW"/>
</dbReference>
<dbReference type="RefSeq" id="WP_149233962.1">
    <property type="nucleotide sequence ID" value="NZ_JALJXJ010000015.1"/>
</dbReference>
<keyword evidence="3" id="KW-0808">Transferase</keyword>
<dbReference type="Gene3D" id="3.90.580.10">
    <property type="entry name" value="Zinc finger, CHC2-type domain"/>
    <property type="match status" value="1"/>
</dbReference>
<keyword evidence="2" id="KW-0639">Primosome</keyword>
<dbReference type="Pfam" id="PF23639">
    <property type="entry name" value="DUF7146"/>
    <property type="match status" value="1"/>
</dbReference>
<dbReference type="PANTHER" id="PTHR30313:SF2">
    <property type="entry name" value="DNA PRIMASE"/>
    <property type="match status" value="1"/>
</dbReference>
<reference evidence="11 12" key="1">
    <citation type="submission" date="2019-08" db="EMBL/GenBank/DDBJ databases">
        <authorList>
            <person name="Grouzdev D."/>
            <person name="Tikhonova E."/>
            <person name="Kravchenko I."/>
        </authorList>
    </citation>
    <scope>NUCLEOTIDE SEQUENCE [LARGE SCALE GENOMIC DNA]</scope>
    <source>
        <strain evidence="11 12">59b</strain>
    </source>
</reference>
<evidence type="ECO:0000313" key="11">
    <source>
        <dbReference type="EMBL" id="KAA0592968.1"/>
    </source>
</evidence>
<name>A0A5A9GEK9_AZOLI</name>
<accession>A0A5A9GEK9</accession>
<dbReference type="GO" id="GO:0006269">
    <property type="term" value="P:DNA replication, synthesis of primer"/>
    <property type="evidence" value="ECO:0007669"/>
    <property type="project" value="UniProtKB-KW"/>
</dbReference>